<dbReference type="Pfam" id="PF23936">
    <property type="entry name" value="HB_ELP1"/>
    <property type="match status" value="1"/>
</dbReference>
<evidence type="ECO:0000256" key="5">
    <source>
        <dbReference type="PIRNR" id="PIRNR017233"/>
    </source>
</evidence>
<proteinExistence type="inferred from homology"/>
<feature type="domain" description="ELP1 first N-terminal beta-propeller" evidence="6">
    <location>
        <begin position="1"/>
        <end position="391"/>
    </location>
</feature>
<dbReference type="GO" id="GO:0005829">
    <property type="term" value="C:cytosol"/>
    <property type="evidence" value="ECO:0007669"/>
    <property type="project" value="TreeGrafter"/>
</dbReference>
<comment type="function">
    <text evidence="5">Component of the elongator complex which is required for multiple tRNA modifications, including mcm5U (5-methoxycarbonylmethyl uridine), mcm5s2U (5-methoxycarbonylmethyl-2-thiouridine), and ncm5U (5-carbamoylmethyl uridine). The elongator complex catalyzes formation of carboxymethyluridine in the wobble base at position 34 in tRNAs.</text>
</comment>
<evidence type="ECO:0000259" key="10">
    <source>
        <dbReference type="Pfam" id="PF23936"/>
    </source>
</evidence>
<keyword evidence="12" id="KW-1185">Reference proteome</keyword>
<dbReference type="Pfam" id="PF04762">
    <property type="entry name" value="Beta-prop_ELP1_1st"/>
    <property type="match status" value="1"/>
</dbReference>
<dbReference type="OrthoDB" id="40048at2759"/>
<feature type="domain" description="ELP1 alpha-solenoid" evidence="9">
    <location>
        <begin position="863"/>
        <end position="974"/>
    </location>
</feature>
<comment type="similarity">
    <text evidence="2 5">Belongs to the ELP1/IKA1 family.</text>
</comment>
<evidence type="ECO:0000259" key="8">
    <source>
        <dbReference type="Pfam" id="PF23878"/>
    </source>
</evidence>
<gene>
    <name evidence="11" type="ORF">WICPIJ_005119</name>
</gene>
<evidence type="ECO:0000256" key="4">
    <source>
        <dbReference type="ARBA" id="ARBA00022694"/>
    </source>
</evidence>
<sequence length="1372" mass="154068">MKNLVILNRGVLPVKSETATGLPLTHSTFDPLNNSITTLLGPDSEYGQLEIQKVSRTGKTDILASFQINATEEQLQSGVKVLSFAHFEDELRCVVVLNTGDIYTVTYQDDQEEGSEIDPYNTLIECVGSIDSGLSAAKWSHDEETLVLVTLENSMILLSRQFDSIGELKFSVSDAELSNHVDVGWGSKETQFRGKGARQAERDLIKGLDLERDLNKRDPTMPLYVDDGRLSELDTNDEVTVAWRKDCEFFCVSSVEVINEIKRRIVRVFDRSGNLVNVSEPVDFQEWQLDWGTLITSVKRSVVVDELDQSENEQLEVIFFEKNGLRHGQFTVPPTVKQINTLKWNSTNEVLAVQTSDHSIQLWTTNNYHWYLKQQIDIPVSVISSYNWHPEKPLTLSLTTSTSQIHIVDLSYKTHAGSSNSQTGSDIGLNMVIDGPIVGLTPLSLANVPPPVSFKELMISGEIATAVRDVGCDLAGEQFIVLTDVGVELHSWDLKKIKKGGDVKFVKGFEAERLFGDELMTRQVVFGSDSNTVVVLADDFSRGVSQLIVIDISTGELIDVIDAPLKVILLRNCSDWSVVCVECIDGSVYALEGQELKLIAKFGSLCCDFEVARLDSGNSTDEQEQDDEYELPNDTWNDINTTVAAAKGSYTAFGLTNTGKLYQDSTQLSSSITSLKLTESHLLLTTAQHHLRFIHLTADIKPFVTESSSEGLSISDERVREIERGAVLVNVIPSKATVILQAQRGNLETIQPRILILNKVRSDIKAHDYHSAFISCRTHRIDLDILYDYDPALFEADVESFVKQIGKVSYLDLFVSCLHEEDVTKTKYVETKTDEEAAELILKQQAEKQNQQNQNPNFKPSTWIDPKDSKINKICQLVLDVLLSTEQYREKYLQTILTAYACMKPANLQSALELISSLKDVSVKEKAVVHLCFLQDVNLLYKVALGLYDIKLTLAIAQQSQKDPKEYLPFLQNLFDQTELRRRFLIDDHLGNHEKALGHLVEIIGSEEINEELKDYVVKHSLYQPALSAYKKSNEQQDVILKLYAKYLHAKQDYSEAGLTYELLQDYSNALDSYVSGQRWREALSILSKVPTESLEDITETLITALNENHKYSAVARIQHQLLNDVPSALASYCKEYQYEEALLLASSSAASSLDKSELDDIITSGISTGFATIAELLADCSTQLSSQLRRLRELRVKKTSDPFAFHTGAEDSSNMADDVSIAPSETSTKESFFTRYTGKTSGTAATGVSRRTIKNKKREERKKARGKKGTIYEEEYLIRSVGRLIERLEQTKPEALRLIEALIRGNRREQAREIQSKFKSLVAELEGCVGEVFDVKEEDRERVDEYGEWYCLPVIEKPAIPTFEALKVLDY</sequence>
<comment type="subcellular location">
    <subcellularLocation>
        <location evidence="5">Cytoplasm</location>
    </subcellularLocation>
    <subcellularLocation>
        <location evidence="5">Nucleus</location>
    </subcellularLocation>
</comment>
<keyword evidence="3 5" id="KW-0963">Cytoplasm</keyword>
<dbReference type="PANTHER" id="PTHR12747">
    <property type="entry name" value="ELONGATOR COMPLEX PROTEIN 1"/>
    <property type="match status" value="1"/>
</dbReference>
<feature type="domain" description="ELP1 three-helical bundle" evidence="10">
    <location>
        <begin position="1175"/>
        <end position="1331"/>
    </location>
</feature>
<dbReference type="InterPro" id="IPR006849">
    <property type="entry name" value="Elp1"/>
</dbReference>
<feature type="domain" description="ELP1 TPR" evidence="8">
    <location>
        <begin position="982"/>
        <end position="1142"/>
    </location>
</feature>
<name>A0A9P8Q6R6_WICPI</name>
<dbReference type="InterPro" id="IPR056164">
    <property type="entry name" value="Beta-prop_ELP1_1st"/>
</dbReference>
<dbReference type="Pfam" id="PF23878">
    <property type="entry name" value="TPR_ELP1"/>
    <property type="match status" value="1"/>
</dbReference>
<evidence type="ECO:0000259" key="7">
    <source>
        <dbReference type="Pfam" id="PF23797"/>
    </source>
</evidence>
<dbReference type="GO" id="GO:0002926">
    <property type="term" value="P:tRNA wobble base 5-methoxycarbonylmethyl-2-thiouridinylation"/>
    <property type="evidence" value="ECO:0007669"/>
    <property type="project" value="TreeGrafter"/>
</dbReference>
<dbReference type="InterPro" id="IPR056165">
    <property type="entry name" value="Beta-prop_ELP1_2nd"/>
</dbReference>
<keyword evidence="5" id="KW-0539">Nucleus</keyword>
<comment type="pathway">
    <text evidence="1">tRNA modification; 5-methoxycarbonylmethyl-2-thiouridine-tRNA biosynthesis.</text>
</comment>
<keyword evidence="4" id="KW-0819">tRNA processing</keyword>
<evidence type="ECO:0000259" key="9">
    <source>
        <dbReference type="Pfam" id="PF23925"/>
    </source>
</evidence>
<dbReference type="GO" id="GO:0000049">
    <property type="term" value="F:tRNA binding"/>
    <property type="evidence" value="ECO:0007669"/>
    <property type="project" value="TreeGrafter"/>
</dbReference>
<accession>A0A9P8Q6R6</accession>
<organism evidence="11 12">
    <name type="scientific">Wickerhamomyces pijperi</name>
    <name type="common">Yeast</name>
    <name type="synonym">Pichia pijperi</name>
    <dbReference type="NCBI Taxonomy" id="599730"/>
    <lineage>
        <taxon>Eukaryota</taxon>
        <taxon>Fungi</taxon>
        <taxon>Dikarya</taxon>
        <taxon>Ascomycota</taxon>
        <taxon>Saccharomycotina</taxon>
        <taxon>Saccharomycetes</taxon>
        <taxon>Phaffomycetales</taxon>
        <taxon>Wickerhamomycetaceae</taxon>
        <taxon>Wickerhamomyces</taxon>
    </lineage>
</organism>
<protein>
    <recommendedName>
        <fullName evidence="5">Elongator complex protein 1</fullName>
    </recommendedName>
</protein>
<evidence type="ECO:0000313" key="12">
    <source>
        <dbReference type="Proteomes" id="UP000774326"/>
    </source>
</evidence>
<reference evidence="11" key="1">
    <citation type="journal article" date="2021" name="Open Biol.">
        <title>Shared evolutionary footprints suggest mitochondrial oxidative damage underlies multiple complex I losses in fungi.</title>
        <authorList>
            <person name="Schikora-Tamarit M.A."/>
            <person name="Marcet-Houben M."/>
            <person name="Nosek J."/>
            <person name="Gabaldon T."/>
        </authorList>
    </citation>
    <scope>NUCLEOTIDE SEQUENCE</scope>
    <source>
        <strain evidence="11">CBS2887</strain>
    </source>
</reference>
<evidence type="ECO:0000259" key="6">
    <source>
        <dbReference type="Pfam" id="PF04762"/>
    </source>
</evidence>
<dbReference type="PANTHER" id="PTHR12747:SF0">
    <property type="entry name" value="ELONGATOR COMPLEX PROTEIN 1"/>
    <property type="match status" value="1"/>
</dbReference>
<dbReference type="GO" id="GO:0033588">
    <property type="term" value="C:elongator holoenzyme complex"/>
    <property type="evidence" value="ECO:0007669"/>
    <property type="project" value="InterPro"/>
</dbReference>
<dbReference type="InterPro" id="IPR056166">
    <property type="entry name" value="TPR_ELP1"/>
</dbReference>
<dbReference type="Pfam" id="PF23797">
    <property type="entry name" value="Beta-prop_ELP1_2nd"/>
    <property type="match status" value="1"/>
</dbReference>
<dbReference type="Pfam" id="PF23925">
    <property type="entry name" value="A-sol_ELP1"/>
    <property type="match status" value="2"/>
</dbReference>
<dbReference type="Proteomes" id="UP000774326">
    <property type="component" value="Unassembled WGS sequence"/>
</dbReference>
<dbReference type="InterPro" id="IPR056169">
    <property type="entry name" value="HB_ELP1"/>
</dbReference>
<evidence type="ECO:0000256" key="2">
    <source>
        <dbReference type="ARBA" id="ARBA00006086"/>
    </source>
</evidence>
<dbReference type="InterPro" id="IPR056167">
    <property type="entry name" value="A-sol_ELP1"/>
</dbReference>
<reference evidence="11" key="2">
    <citation type="submission" date="2021-01" db="EMBL/GenBank/DDBJ databases">
        <authorList>
            <person name="Schikora-Tamarit M.A."/>
        </authorList>
    </citation>
    <scope>NUCLEOTIDE SEQUENCE</scope>
    <source>
        <strain evidence="11">CBS2887</strain>
    </source>
</reference>
<dbReference type="SUPFAM" id="SSF82171">
    <property type="entry name" value="DPP6 N-terminal domain-like"/>
    <property type="match status" value="1"/>
</dbReference>
<feature type="domain" description="ELP1 N-terminal second beta-propeller" evidence="7">
    <location>
        <begin position="432"/>
        <end position="729"/>
    </location>
</feature>
<dbReference type="GO" id="GO:0005634">
    <property type="term" value="C:nucleus"/>
    <property type="evidence" value="ECO:0007669"/>
    <property type="project" value="UniProtKB-SubCell"/>
</dbReference>
<evidence type="ECO:0000256" key="3">
    <source>
        <dbReference type="ARBA" id="ARBA00022490"/>
    </source>
</evidence>
<comment type="caution">
    <text evidence="11">The sequence shown here is derived from an EMBL/GenBank/DDBJ whole genome shotgun (WGS) entry which is preliminary data.</text>
</comment>
<dbReference type="EMBL" id="JAEUBG010002873">
    <property type="protein sequence ID" value="KAH3683919.1"/>
    <property type="molecule type" value="Genomic_DNA"/>
</dbReference>
<feature type="domain" description="ELP1 alpha-solenoid" evidence="9">
    <location>
        <begin position="753"/>
        <end position="840"/>
    </location>
</feature>
<dbReference type="PIRSF" id="PIRSF017233">
    <property type="entry name" value="IKAP"/>
    <property type="match status" value="1"/>
</dbReference>
<evidence type="ECO:0000256" key="1">
    <source>
        <dbReference type="ARBA" id="ARBA00005043"/>
    </source>
</evidence>
<evidence type="ECO:0000313" key="11">
    <source>
        <dbReference type="EMBL" id="KAH3683919.1"/>
    </source>
</evidence>